<evidence type="ECO:0000313" key="2">
    <source>
        <dbReference type="EMBL" id="MBW0515337.1"/>
    </source>
</evidence>
<dbReference type="AlphaFoldDB" id="A0A9Q3HT35"/>
<dbReference type="EMBL" id="AVOT02024574">
    <property type="protein sequence ID" value="MBW0515337.1"/>
    <property type="molecule type" value="Genomic_DNA"/>
</dbReference>
<feature type="region of interest" description="Disordered" evidence="1">
    <location>
        <begin position="1"/>
        <end position="110"/>
    </location>
</feature>
<keyword evidence="3" id="KW-1185">Reference proteome</keyword>
<gene>
    <name evidence="2" type="ORF">O181_055052</name>
</gene>
<feature type="compositionally biased region" description="Pro residues" evidence="1">
    <location>
        <begin position="74"/>
        <end position="84"/>
    </location>
</feature>
<evidence type="ECO:0000256" key="1">
    <source>
        <dbReference type="SAM" id="MobiDB-lite"/>
    </source>
</evidence>
<organism evidence="2 3">
    <name type="scientific">Austropuccinia psidii MF-1</name>
    <dbReference type="NCBI Taxonomy" id="1389203"/>
    <lineage>
        <taxon>Eukaryota</taxon>
        <taxon>Fungi</taxon>
        <taxon>Dikarya</taxon>
        <taxon>Basidiomycota</taxon>
        <taxon>Pucciniomycotina</taxon>
        <taxon>Pucciniomycetes</taxon>
        <taxon>Pucciniales</taxon>
        <taxon>Sphaerophragmiaceae</taxon>
        <taxon>Austropuccinia</taxon>
    </lineage>
</organism>
<proteinExistence type="predicted"/>
<comment type="caution">
    <text evidence="2">The sequence shown here is derived from an EMBL/GenBank/DDBJ whole genome shotgun (WGS) entry which is preliminary data.</text>
</comment>
<dbReference type="Proteomes" id="UP000765509">
    <property type="component" value="Unassembled WGS sequence"/>
</dbReference>
<sequence>MAMARGHLSLGQSSPCLVTDGIQMPKTKTPNPPQQDSPVPGLPRKQTPRQPTPGPSGTRWSEELFRKPSQTKEPPIPGPSPSSQPPEDVTTCEPEPEVAPTQSMEEPFGK</sequence>
<reference evidence="2" key="1">
    <citation type="submission" date="2021-03" db="EMBL/GenBank/DDBJ databases">
        <title>Draft genome sequence of rust myrtle Austropuccinia psidii MF-1, a brazilian biotype.</title>
        <authorList>
            <person name="Quecine M.C."/>
            <person name="Pachon D.M.R."/>
            <person name="Bonatelli M.L."/>
            <person name="Correr F.H."/>
            <person name="Franceschini L.M."/>
            <person name="Leite T.F."/>
            <person name="Margarido G.R.A."/>
            <person name="Almeida C.A."/>
            <person name="Ferrarezi J.A."/>
            <person name="Labate C.A."/>
        </authorList>
    </citation>
    <scope>NUCLEOTIDE SEQUENCE</scope>
    <source>
        <strain evidence="2">MF-1</strain>
    </source>
</reference>
<name>A0A9Q3HT35_9BASI</name>
<evidence type="ECO:0000313" key="3">
    <source>
        <dbReference type="Proteomes" id="UP000765509"/>
    </source>
</evidence>
<protein>
    <submittedName>
        <fullName evidence="2">Uncharacterized protein</fullName>
    </submittedName>
</protein>
<accession>A0A9Q3HT35</accession>